<organism evidence="1 2">
    <name type="scientific">Bacteroides fragilis str. 2-F-2 #4</name>
    <dbReference type="NCBI Taxonomy" id="1339280"/>
    <lineage>
        <taxon>Bacteria</taxon>
        <taxon>Pseudomonadati</taxon>
        <taxon>Bacteroidota</taxon>
        <taxon>Bacteroidia</taxon>
        <taxon>Bacteroidales</taxon>
        <taxon>Bacteroidaceae</taxon>
        <taxon>Bacteroides</taxon>
    </lineage>
</organism>
<accession>A0A015YIV6</accession>
<evidence type="ECO:0000313" key="2">
    <source>
        <dbReference type="Proteomes" id="UP000022272"/>
    </source>
</evidence>
<name>A0A015YIV6_BACFG</name>
<protein>
    <submittedName>
        <fullName evidence="1">Uncharacterized protein</fullName>
    </submittedName>
</protein>
<reference evidence="1 2" key="1">
    <citation type="submission" date="2014-02" db="EMBL/GenBank/DDBJ databases">
        <authorList>
            <person name="Sears C."/>
            <person name="Carroll K."/>
            <person name="Sack B.R."/>
            <person name="Qadri F."/>
            <person name="Myers L.L."/>
            <person name="Chung G.-T."/>
            <person name="Escheverria P."/>
            <person name="Fraser C.M."/>
            <person name="Sadzewicz L."/>
            <person name="Shefchek K.A."/>
            <person name="Tallon L."/>
            <person name="Das S.P."/>
            <person name="Daugherty S."/>
            <person name="Mongodin E.F."/>
        </authorList>
    </citation>
    <scope>NUCLEOTIDE SEQUENCE [LARGE SCALE GENOMIC DNA]</scope>
    <source>
        <strain evidence="1 2">2-F-2 #4</strain>
    </source>
</reference>
<dbReference type="PATRIC" id="fig|1339280.3.peg.413"/>
<sequence length="88" mass="10165">MNNYHRNYAKRINVMRSSYSSEIYGADSFAKSFSDRFSEMVHQLLKDSFQLPFTEIEVNGLPRAKFLEKHLPLTGGLSKVQHSICHLT</sequence>
<gene>
    <name evidence="1" type="ORF">M076_0425</name>
</gene>
<dbReference type="EMBL" id="JGDM01000009">
    <property type="protein sequence ID" value="EXZ46410.1"/>
    <property type="molecule type" value="Genomic_DNA"/>
</dbReference>
<proteinExistence type="predicted"/>
<comment type="caution">
    <text evidence="1">The sequence shown here is derived from an EMBL/GenBank/DDBJ whole genome shotgun (WGS) entry which is preliminary data.</text>
</comment>
<dbReference type="Proteomes" id="UP000022272">
    <property type="component" value="Unassembled WGS sequence"/>
</dbReference>
<dbReference type="AlphaFoldDB" id="A0A015YIV6"/>
<evidence type="ECO:0000313" key="1">
    <source>
        <dbReference type="EMBL" id="EXZ46410.1"/>
    </source>
</evidence>